<keyword evidence="2" id="KW-1185">Reference proteome</keyword>
<name>A0A1S8AVK0_9EURY</name>
<protein>
    <submittedName>
        <fullName evidence="1">Uncharacterized protein</fullName>
    </submittedName>
</protein>
<dbReference type="STRING" id="301967.A6E15_06990"/>
<dbReference type="EMBL" id="LWLN01000001">
    <property type="protein sequence ID" value="OLZ40750.1"/>
    <property type="molecule type" value="Genomic_DNA"/>
</dbReference>
<evidence type="ECO:0000313" key="1">
    <source>
        <dbReference type="EMBL" id="OLZ40750.1"/>
    </source>
</evidence>
<sequence length="146" mass="16962">MQEYERKQLLERVEREGATVGADIPETISVQGEEIDLRTFVFEIKRRETVPAGERDRVEQAKRNLRRERLERLERIEEGEISREEGEELAGSIIGIDRALNALESLGPTDLEREQQAKQAQDRKRWMSFLKKALGREDDGASRRGR</sequence>
<proteinExistence type="predicted"/>
<reference evidence="2" key="1">
    <citation type="submission" date="2016-04" db="EMBL/GenBank/DDBJ databases">
        <authorList>
            <person name="Chen S.-C."/>
            <person name="Lai M.-C."/>
        </authorList>
    </citation>
    <scope>NUCLEOTIDE SEQUENCE [LARGE SCALE GENOMIC DNA]</scope>
    <source>
        <strain evidence="2">AB14</strain>
    </source>
</reference>
<dbReference type="OrthoDB" id="137027at2157"/>
<dbReference type="RefSeq" id="WP_076145034.1">
    <property type="nucleotide sequence ID" value="NZ_LWLN01000001.1"/>
</dbReference>
<accession>A0A1S8AVK0</accession>
<dbReference type="InterPro" id="IPR043900">
    <property type="entry name" value="DUF5788"/>
</dbReference>
<gene>
    <name evidence="1" type="ORF">A6E15_06990</name>
</gene>
<comment type="caution">
    <text evidence="1">The sequence shown here is derived from an EMBL/GenBank/DDBJ whole genome shotgun (WGS) entry which is preliminary data.</text>
</comment>
<evidence type="ECO:0000313" key="2">
    <source>
        <dbReference type="Proteomes" id="UP000189370"/>
    </source>
</evidence>
<dbReference type="Pfam" id="PF19101">
    <property type="entry name" value="DUF5788"/>
    <property type="match status" value="1"/>
</dbReference>
<dbReference type="AlphaFoldDB" id="A0A1S8AVK0"/>
<dbReference type="Proteomes" id="UP000189370">
    <property type="component" value="Unassembled WGS sequence"/>
</dbReference>
<organism evidence="1 2">
    <name type="scientific">Natrinema saccharevitans</name>
    <dbReference type="NCBI Taxonomy" id="301967"/>
    <lineage>
        <taxon>Archaea</taxon>
        <taxon>Methanobacteriati</taxon>
        <taxon>Methanobacteriota</taxon>
        <taxon>Stenosarchaea group</taxon>
        <taxon>Halobacteria</taxon>
        <taxon>Halobacteriales</taxon>
        <taxon>Natrialbaceae</taxon>
        <taxon>Natrinema</taxon>
    </lineage>
</organism>